<feature type="non-terminal residue" evidence="7">
    <location>
        <position position="349"/>
    </location>
</feature>
<proteinExistence type="predicted"/>
<keyword evidence="2" id="KW-0863">Zinc-finger</keyword>
<dbReference type="PROSITE" id="PS51321">
    <property type="entry name" value="TFIIS_CENTRAL"/>
    <property type="match status" value="1"/>
</dbReference>
<dbReference type="GO" id="GO:0006351">
    <property type="term" value="P:DNA-templated transcription"/>
    <property type="evidence" value="ECO:0007669"/>
    <property type="project" value="InterPro"/>
</dbReference>
<dbReference type="GO" id="GO:0008270">
    <property type="term" value="F:zinc ion binding"/>
    <property type="evidence" value="ECO:0007669"/>
    <property type="project" value="UniProtKB-KW"/>
</dbReference>
<evidence type="ECO:0000313" key="8">
    <source>
        <dbReference type="Proteomes" id="UP000269721"/>
    </source>
</evidence>
<dbReference type="OrthoDB" id="436852at2759"/>
<dbReference type="SMART" id="SM00510">
    <property type="entry name" value="TFS2M"/>
    <property type="match status" value="1"/>
</dbReference>
<dbReference type="Proteomes" id="UP000269721">
    <property type="component" value="Unassembled WGS sequence"/>
</dbReference>
<gene>
    <name evidence="7" type="ORF">BDK51DRAFT_29781</name>
</gene>
<feature type="compositionally biased region" description="Basic and acidic residues" evidence="5">
    <location>
        <begin position="25"/>
        <end position="34"/>
    </location>
</feature>
<dbReference type="InterPro" id="IPR036575">
    <property type="entry name" value="TFIIS_cen_dom_sf"/>
</dbReference>
<feature type="compositionally biased region" description="Pro residues" evidence="5">
    <location>
        <begin position="53"/>
        <end position="68"/>
    </location>
</feature>
<name>A0A4P9WM48_9FUNG</name>
<evidence type="ECO:0000256" key="2">
    <source>
        <dbReference type="ARBA" id="ARBA00022771"/>
    </source>
</evidence>
<reference evidence="8" key="1">
    <citation type="journal article" date="2018" name="Nat. Microbiol.">
        <title>Leveraging single-cell genomics to expand the fungal tree of life.</title>
        <authorList>
            <person name="Ahrendt S.R."/>
            <person name="Quandt C.A."/>
            <person name="Ciobanu D."/>
            <person name="Clum A."/>
            <person name="Salamov A."/>
            <person name="Andreopoulos B."/>
            <person name="Cheng J.F."/>
            <person name="Woyke T."/>
            <person name="Pelin A."/>
            <person name="Henrissat B."/>
            <person name="Reynolds N.K."/>
            <person name="Benny G.L."/>
            <person name="Smith M.E."/>
            <person name="James T.Y."/>
            <person name="Grigoriev I.V."/>
        </authorList>
    </citation>
    <scope>NUCLEOTIDE SEQUENCE [LARGE SCALE GENOMIC DNA]</scope>
</reference>
<dbReference type="AlphaFoldDB" id="A0A4P9WM48"/>
<evidence type="ECO:0000256" key="3">
    <source>
        <dbReference type="ARBA" id="ARBA00022833"/>
    </source>
</evidence>
<dbReference type="SUPFAM" id="SSF46942">
    <property type="entry name" value="Elongation factor TFIIS domain 2"/>
    <property type="match status" value="1"/>
</dbReference>
<feature type="region of interest" description="Disordered" evidence="5">
    <location>
        <begin position="25"/>
        <end position="68"/>
    </location>
</feature>
<sequence length="349" mass="37603">MKEYLCPACIIFKAEIAADAEKAAARAHAPEPTHKSTKRQSLGASVADAPAPTAVPEPRLPTPPPAPPPLKYVPEPPMIPNIPLAPPTTEAPHAGRRLLPPGQLEVVVSPRMRKVSTRMQEEGEAEGGNEMVAHHYHPHPPSIQTAPSPTTLFVPGTPPSSTSAISTLTPLLPTLTPTATTPQSLDKVRRAARAGFAKTFDAIFLEAVENPDPAVPVADGIDLKDPEAFADALEEELFAATAQKNGGEEVVAGAQYKSKFRTLQFNLNDKTNLRLRTRVLTGAVTLAALVRLPPEDLGNDDVRRAVEEVRRQSMYNAVKPKEEVGYIKKTHKGEVEVEAFNPRLDIVAD</sequence>
<accession>A0A4P9WM48</accession>
<evidence type="ECO:0000256" key="1">
    <source>
        <dbReference type="ARBA" id="ARBA00022723"/>
    </source>
</evidence>
<evidence type="ECO:0000259" key="6">
    <source>
        <dbReference type="PROSITE" id="PS51321"/>
    </source>
</evidence>
<evidence type="ECO:0000256" key="5">
    <source>
        <dbReference type="SAM" id="MobiDB-lite"/>
    </source>
</evidence>
<keyword evidence="8" id="KW-1185">Reference proteome</keyword>
<dbReference type="Pfam" id="PF07500">
    <property type="entry name" value="TFIIS_M"/>
    <property type="match status" value="1"/>
</dbReference>
<keyword evidence="4" id="KW-0539">Nucleus</keyword>
<keyword evidence="1" id="KW-0479">Metal-binding</keyword>
<dbReference type="PANTHER" id="PTHR11477:SF0">
    <property type="entry name" value="IP08861P-RELATED"/>
    <property type="match status" value="1"/>
</dbReference>
<dbReference type="Gene3D" id="1.10.472.30">
    <property type="entry name" value="Transcription elongation factor S-II, central domain"/>
    <property type="match status" value="1"/>
</dbReference>
<protein>
    <submittedName>
        <fullName evidence="7">Transcription factor S-II, central domain-containing protein</fullName>
    </submittedName>
</protein>
<dbReference type="InterPro" id="IPR003618">
    <property type="entry name" value="TFIIS_cen_dom"/>
</dbReference>
<dbReference type="PANTHER" id="PTHR11477">
    <property type="entry name" value="TRANSCRIPTION FACTOR S-II ZINC FINGER DOMAIN-CONTAINING PROTEIN"/>
    <property type="match status" value="1"/>
</dbReference>
<dbReference type="EMBL" id="KZ994376">
    <property type="protein sequence ID" value="RKO93093.1"/>
    <property type="molecule type" value="Genomic_DNA"/>
</dbReference>
<evidence type="ECO:0000313" key="7">
    <source>
        <dbReference type="EMBL" id="RKO93093.1"/>
    </source>
</evidence>
<keyword evidence="3" id="KW-0862">Zinc</keyword>
<evidence type="ECO:0000256" key="4">
    <source>
        <dbReference type="ARBA" id="ARBA00023242"/>
    </source>
</evidence>
<feature type="domain" description="TFIIS central" evidence="6">
    <location>
        <begin position="192"/>
        <end position="325"/>
    </location>
</feature>
<organism evidence="7 8">
    <name type="scientific">Blyttiomyces helicus</name>
    <dbReference type="NCBI Taxonomy" id="388810"/>
    <lineage>
        <taxon>Eukaryota</taxon>
        <taxon>Fungi</taxon>
        <taxon>Fungi incertae sedis</taxon>
        <taxon>Chytridiomycota</taxon>
        <taxon>Chytridiomycota incertae sedis</taxon>
        <taxon>Chytridiomycetes</taxon>
        <taxon>Chytridiomycetes incertae sedis</taxon>
        <taxon>Blyttiomyces</taxon>
    </lineage>
</organism>
<dbReference type="GO" id="GO:0005634">
    <property type="term" value="C:nucleus"/>
    <property type="evidence" value="ECO:0007669"/>
    <property type="project" value="TreeGrafter"/>
</dbReference>